<dbReference type="Pfam" id="PF09507">
    <property type="entry name" value="CDC27"/>
    <property type="match status" value="1"/>
</dbReference>
<dbReference type="VEuPathDB" id="FungiDB:QG37_06207"/>
<dbReference type="GO" id="GO:0003887">
    <property type="term" value="F:DNA-directed DNA polymerase activity"/>
    <property type="evidence" value="ECO:0007669"/>
    <property type="project" value="TreeGrafter"/>
</dbReference>
<feature type="compositionally biased region" description="Basic and acidic residues" evidence="5">
    <location>
        <begin position="276"/>
        <end position="286"/>
    </location>
</feature>
<evidence type="ECO:0000313" key="6">
    <source>
        <dbReference type="EMBL" id="KND97793.1"/>
    </source>
</evidence>
<keyword evidence="4" id="KW-0539">Nucleus</keyword>
<feature type="compositionally biased region" description="Basic and acidic residues" evidence="5">
    <location>
        <begin position="223"/>
        <end position="235"/>
    </location>
</feature>
<protein>
    <recommendedName>
        <fullName evidence="2">DNA polymerase delta subunit 3</fullName>
    </recommendedName>
</protein>
<keyword evidence="3" id="KW-0235">DNA replication</keyword>
<comment type="subcellular location">
    <subcellularLocation>
        <location evidence="1">Nucleus</location>
    </subcellularLocation>
</comment>
<feature type="compositionally biased region" description="Basic and acidic residues" evidence="5">
    <location>
        <begin position="339"/>
        <end position="349"/>
    </location>
</feature>
<feature type="compositionally biased region" description="Basic and acidic residues" evidence="5">
    <location>
        <begin position="192"/>
        <end position="211"/>
    </location>
</feature>
<dbReference type="PANTHER" id="PTHR17598">
    <property type="entry name" value="DNA POLYMERASE DELTA SUBUNIT 3"/>
    <property type="match status" value="1"/>
</dbReference>
<dbReference type="VEuPathDB" id="FungiDB:CJJ09_005633"/>
<dbReference type="GO" id="GO:1904161">
    <property type="term" value="P:DNA synthesis involved in UV-damage excision repair"/>
    <property type="evidence" value="ECO:0007669"/>
    <property type="project" value="TreeGrafter"/>
</dbReference>
<feature type="compositionally biased region" description="Low complexity" evidence="5">
    <location>
        <begin position="261"/>
        <end position="271"/>
    </location>
</feature>
<organism evidence="6 7">
    <name type="scientific">Candidozyma auris</name>
    <name type="common">Yeast</name>
    <name type="synonym">Candida auris</name>
    <dbReference type="NCBI Taxonomy" id="498019"/>
    <lineage>
        <taxon>Eukaryota</taxon>
        <taxon>Fungi</taxon>
        <taxon>Dikarya</taxon>
        <taxon>Ascomycota</taxon>
        <taxon>Saccharomycotina</taxon>
        <taxon>Pichiomycetes</taxon>
        <taxon>Metschnikowiaceae</taxon>
        <taxon>Candidozyma</taxon>
    </lineage>
</organism>
<dbReference type="InterPro" id="IPR041913">
    <property type="entry name" value="POLD3_sf"/>
</dbReference>
<feature type="compositionally biased region" description="Acidic residues" evidence="5">
    <location>
        <begin position="287"/>
        <end position="303"/>
    </location>
</feature>
<dbReference type="EMBL" id="LGST01000041">
    <property type="protein sequence ID" value="KND97793.1"/>
    <property type="molecule type" value="Genomic_DNA"/>
</dbReference>
<dbReference type="VEuPathDB" id="FungiDB:CJJ07_003082"/>
<dbReference type="PANTHER" id="PTHR17598:SF13">
    <property type="entry name" value="DNA POLYMERASE DELTA SUBUNIT 3"/>
    <property type="match status" value="1"/>
</dbReference>
<dbReference type="VEuPathDB" id="FungiDB:CJI97_002084"/>
<dbReference type="GO" id="GO:0043625">
    <property type="term" value="C:delta DNA polymerase complex"/>
    <property type="evidence" value="ECO:0007669"/>
    <property type="project" value="InterPro"/>
</dbReference>
<feature type="region of interest" description="Disordered" evidence="5">
    <location>
        <begin position="138"/>
        <end position="411"/>
    </location>
</feature>
<name>A0A0L0NUS8_CANAR</name>
<evidence type="ECO:0000256" key="1">
    <source>
        <dbReference type="ARBA" id="ARBA00004123"/>
    </source>
</evidence>
<feature type="compositionally biased region" description="Basic and acidic residues" evidence="5">
    <location>
        <begin position="365"/>
        <end position="375"/>
    </location>
</feature>
<dbReference type="AlphaFoldDB" id="A0A0L0NUS8"/>
<comment type="caution">
    <text evidence="6">The sequence shown here is derived from an EMBL/GenBank/DDBJ whole genome shotgun (WGS) entry which is preliminary data.</text>
</comment>
<sequence>MTMDITPEQVRYIADQLETHTVTFHTIARDLNLHVLQAKRILHAYYSSSKERLSALYLVSGIKGAKTILKVLDNLNETTLNENFDLVLSIHVYSISQNKYNFSLSDIALEELRRPVDFGNLGKYYDFGMIRGRELKEAQMKHSEPARPEAAKARKQEPKKEVDKAKTEAKPKLQYTSRKEKPQPSLLSNYVSRKDEKKQKEKQRVGEKRSLPDQGSGYQYKSRKLEKLQPKERVIVSEYNGDNDHDEEEPVPERKSAQAKSNNDLNSLFLDDLSDFSDREELKQEVAENDEPIMVEELEEPLEEKEATQPKATVAPLLPQDSSLRSLASKSPTPQTGESAEKIDTRASEEPVTTVDEDGYIVTKKKTEPKKEPSKPSRKPISSISKLTNSSKKKSDGAKKQASLMSFFDRR</sequence>
<reference evidence="7" key="1">
    <citation type="journal article" date="2015" name="BMC Genomics">
        <title>Draft genome of a commonly misdiagnosed multidrug resistant pathogen Candida auris.</title>
        <authorList>
            <person name="Chatterjee S."/>
            <person name="Alampalli S.V."/>
            <person name="Nageshan R.K."/>
            <person name="Chettiar S.T."/>
            <person name="Joshi S."/>
            <person name="Tatu U.S."/>
        </authorList>
    </citation>
    <scope>NUCLEOTIDE SEQUENCE [LARGE SCALE GENOMIC DNA]</scope>
    <source>
        <strain evidence="7">6684</strain>
    </source>
</reference>
<evidence type="ECO:0000256" key="5">
    <source>
        <dbReference type="SAM" id="MobiDB-lite"/>
    </source>
</evidence>
<accession>A0A0L0NUS8</accession>
<evidence type="ECO:0000313" key="7">
    <source>
        <dbReference type="Proteomes" id="UP000037122"/>
    </source>
</evidence>
<dbReference type="GO" id="GO:0006271">
    <property type="term" value="P:DNA strand elongation involved in DNA replication"/>
    <property type="evidence" value="ECO:0007669"/>
    <property type="project" value="TreeGrafter"/>
</dbReference>
<feature type="compositionally biased region" description="Basic and acidic residues" evidence="5">
    <location>
        <begin position="138"/>
        <end position="182"/>
    </location>
</feature>
<evidence type="ECO:0000256" key="2">
    <source>
        <dbReference type="ARBA" id="ARBA00017589"/>
    </source>
</evidence>
<proteinExistence type="predicted"/>
<gene>
    <name evidence="6" type="ORF">QG37_06207</name>
</gene>
<feature type="compositionally biased region" description="Polar residues" evidence="5">
    <location>
        <begin position="320"/>
        <end position="338"/>
    </location>
</feature>
<dbReference type="GO" id="GO:0006297">
    <property type="term" value="P:nucleotide-excision repair, DNA gap filling"/>
    <property type="evidence" value="ECO:0007669"/>
    <property type="project" value="TreeGrafter"/>
</dbReference>
<dbReference type="Gene3D" id="3.90.1030.20">
    <property type="entry name" value="DNA polymerase delta, p66 (Cdc27) subunit, wHTH domain"/>
    <property type="match status" value="1"/>
</dbReference>
<dbReference type="VEuPathDB" id="FungiDB:B9J08_002539"/>
<dbReference type="InterPro" id="IPR019038">
    <property type="entry name" value="POLD3"/>
</dbReference>
<dbReference type="VEuPathDB" id="FungiDB:CJI96_0005093"/>
<dbReference type="Proteomes" id="UP000037122">
    <property type="component" value="Unassembled WGS sequence"/>
</dbReference>
<evidence type="ECO:0000256" key="4">
    <source>
        <dbReference type="ARBA" id="ARBA00023242"/>
    </source>
</evidence>
<evidence type="ECO:0000256" key="3">
    <source>
        <dbReference type="ARBA" id="ARBA00022705"/>
    </source>
</evidence>